<evidence type="ECO:0000256" key="2">
    <source>
        <dbReference type="ARBA" id="ARBA00022705"/>
    </source>
</evidence>
<keyword evidence="5" id="KW-0862">Zinc</keyword>
<feature type="domain" description="Helicase ATP-binding" evidence="9">
    <location>
        <begin position="230"/>
        <end position="401"/>
    </location>
</feature>
<evidence type="ECO:0000256" key="7">
    <source>
        <dbReference type="ARBA" id="ARBA00023125"/>
    </source>
</evidence>
<dbReference type="InterPro" id="IPR011545">
    <property type="entry name" value="DEAD/DEAH_box_helicase_dom"/>
</dbReference>
<feature type="region of interest" description="Disordered" evidence="8">
    <location>
        <begin position="198"/>
        <end position="221"/>
    </location>
</feature>
<evidence type="ECO:0000256" key="1">
    <source>
        <dbReference type="ARBA" id="ARBA00022515"/>
    </source>
</evidence>
<dbReference type="PROSITE" id="PS51192">
    <property type="entry name" value="HELICASE_ATP_BIND_1"/>
    <property type="match status" value="1"/>
</dbReference>
<organism evidence="11 12">
    <name type="scientific">Cyanobium gracile UHCC 0281</name>
    <dbReference type="NCBI Taxonomy" id="3110309"/>
    <lineage>
        <taxon>Bacteria</taxon>
        <taxon>Bacillati</taxon>
        <taxon>Cyanobacteriota</taxon>
        <taxon>Cyanophyceae</taxon>
        <taxon>Synechococcales</taxon>
        <taxon>Prochlorococcaceae</taxon>
        <taxon>Cyanobium</taxon>
    </lineage>
</organism>
<keyword evidence="4" id="KW-0547">Nucleotide-binding</keyword>
<keyword evidence="6" id="KW-0067">ATP-binding</keyword>
<evidence type="ECO:0000259" key="9">
    <source>
        <dbReference type="PROSITE" id="PS51192"/>
    </source>
</evidence>
<dbReference type="PANTHER" id="PTHR30580:SF0">
    <property type="entry name" value="PRIMOSOMAL PROTEIN N"/>
    <property type="match status" value="1"/>
</dbReference>
<dbReference type="InterPro" id="IPR014001">
    <property type="entry name" value="Helicase_ATP-bd"/>
</dbReference>
<name>A0ABU5SW75_9CYAN</name>
<evidence type="ECO:0000256" key="4">
    <source>
        <dbReference type="ARBA" id="ARBA00022741"/>
    </source>
</evidence>
<evidence type="ECO:0000256" key="3">
    <source>
        <dbReference type="ARBA" id="ARBA00022723"/>
    </source>
</evidence>
<dbReference type="RefSeq" id="WP_323356785.1">
    <property type="nucleotide sequence ID" value="NZ_JAYGHY010000026.1"/>
</dbReference>
<dbReference type="SUPFAM" id="SSF52540">
    <property type="entry name" value="P-loop containing nucleoside triphosphate hydrolases"/>
    <property type="match status" value="1"/>
</dbReference>
<accession>A0ABU5SW75</accession>
<feature type="non-terminal residue" evidence="11">
    <location>
        <position position="685"/>
    </location>
</feature>
<dbReference type="SMART" id="SM00487">
    <property type="entry name" value="DEXDc"/>
    <property type="match status" value="1"/>
</dbReference>
<keyword evidence="3" id="KW-0479">Metal-binding</keyword>
<dbReference type="Pfam" id="PF00271">
    <property type="entry name" value="Helicase_C"/>
    <property type="match status" value="1"/>
</dbReference>
<dbReference type="Proteomes" id="UP001302329">
    <property type="component" value="Unassembled WGS sequence"/>
</dbReference>
<proteinExistence type="inferred from homology"/>
<dbReference type="NCBIfam" id="TIGR00595">
    <property type="entry name" value="priA"/>
    <property type="match status" value="1"/>
</dbReference>
<dbReference type="PANTHER" id="PTHR30580">
    <property type="entry name" value="PRIMOSOMAL PROTEIN N"/>
    <property type="match status" value="1"/>
</dbReference>
<comment type="caution">
    <text evidence="11">The sequence shown here is derived from an EMBL/GenBank/DDBJ whole genome shotgun (WGS) entry which is preliminary data.</text>
</comment>
<dbReference type="PROSITE" id="PS51194">
    <property type="entry name" value="HELICASE_CTER"/>
    <property type="match status" value="1"/>
</dbReference>
<protein>
    <submittedName>
        <fullName evidence="11">Primosomal protein N</fullName>
    </submittedName>
</protein>
<keyword evidence="12" id="KW-1185">Reference proteome</keyword>
<dbReference type="InterPro" id="IPR027417">
    <property type="entry name" value="P-loop_NTPase"/>
</dbReference>
<dbReference type="HAMAP" id="MF_00983">
    <property type="entry name" value="PriA"/>
    <property type="match status" value="1"/>
</dbReference>
<keyword evidence="1" id="KW-0639">Primosome</keyword>
<evidence type="ECO:0000256" key="5">
    <source>
        <dbReference type="ARBA" id="ARBA00022833"/>
    </source>
</evidence>
<dbReference type="EMBL" id="JAYGHY010000026">
    <property type="protein sequence ID" value="MEA5442738.1"/>
    <property type="molecule type" value="Genomic_DNA"/>
</dbReference>
<dbReference type="Pfam" id="PF00270">
    <property type="entry name" value="DEAD"/>
    <property type="match status" value="1"/>
</dbReference>
<feature type="domain" description="Helicase C-terminal" evidence="10">
    <location>
        <begin position="512"/>
        <end position="671"/>
    </location>
</feature>
<dbReference type="InterPro" id="IPR042115">
    <property type="entry name" value="PriA_3primeBD_sf"/>
</dbReference>
<evidence type="ECO:0000256" key="6">
    <source>
        <dbReference type="ARBA" id="ARBA00022840"/>
    </source>
</evidence>
<dbReference type="InterPro" id="IPR005259">
    <property type="entry name" value="PriA"/>
</dbReference>
<evidence type="ECO:0000256" key="8">
    <source>
        <dbReference type="SAM" id="MobiDB-lite"/>
    </source>
</evidence>
<dbReference type="InterPro" id="IPR001650">
    <property type="entry name" value="Helicase_C-like"/>
</dbReference>
<sequence>MPANSLPPFLRTAAPGWLEVWLEAGREGRIFTYANPQALAIGVGDLVRVRLQGRPHTGLVVASATACPAAMEGRSILPVEAVLQSAAIDPHWQALLEEVARHCHTGLFRCLKSALPPGWLGQARRTPAGQGRILWTVRLNPDTSAVASHPRQQELLDHLASHGGARWLRDLVQEGGFGRSLIGTMERRGLLLKEAIRGPARSGGSGGDGPTPLEAPQRASPAQAEALAAIADAPPGQALLLWGVTGSGKTEVYLQAAARELAAGRSVLILAPEIGLIPQLLDRCRRRFGVAVIEYHSGMGDSERVVAWRRCLEATLQREPCLAVGTRSAVFLPLGHLGLIVLDEEHDASYKQESPMPCYHAREVARLRARLSGARLVLGSATPSLETWWRCQSGPQGLPGDTRLLPLPERIGQRPLPPVRLVDMRQELVDGHRRLISRPLMARLERLQERGEQAVVLVPRRGYRSFLSCRSCGEVVLCPHCDVALTVHRGARAGGQEGREWLRCHWCDHRQEMGDRCGHCGSTAFKPFGAGTQRVMEQLATELEGLRLIRFDRDTTRGRDGHRRLLERFAAGEADVLVGTQMLAKGMDLPAVTLAAVLAADGLLHRPDLRASEQCLQLLLQLAGRAGRGERPGEVLVQTYTPDHPVIRHLVDGRYGAFLAEELELRRQGGMVPFGRACLLRLAGP</sequence>
<dbReference type="InterPro" id="IPR041222">
    <property type="entry name" value="PriA_3primeBD"/>
</dbReference>
<reference evidence="11 12" key="1">
    <citation type="submission" date="2023-12" db="EMBL/GenBank/DDBJ databases">
        <title>Baltic Sea Cyanobacteria.</title>
        <authorList>
            <person name="Delbaje E."/>
            <person name="Fewer D.P."/>
            <person name="Shishido T.K."/>
        </authorList>
    </citation>
    <scope>NUCLEOTIDE SEQUENCE [LARGE SCALE GENOMIC DNA]</scope>
    <source>
        <strain evidence="11 12">UHCC 0281</strain>
    </source>
</reference>
<evidence type="ECO:0000313" key="12">
    <source>
        <dbReference type="Proteomes" id="UP001302329"/>
    </source>
</evidence>
<dbReference type="Pfam" id="PF17764">
    <property type="entry name" value="PriA_3primeBD"/>
    <property type="match status" value="1"/>
</dbReference>
<evidence type="ECO:0000313" key="11">
    <source>
        <dbReference type="EMBL" id="MEA5442738.1"/>
    </source>
</evidence>
<gene>
    <name evidence="11" type="primary">priA</name>
    <name evidence="11" type="ORF">VB739_09260</name>
</gene>
<keyword evidence="2" id="KW-0235">DNA replication</keyword>
<dbReference type="SMART" id="SM00490">
    <property type="entry name" value="HELICc"/>
    <property type="match status" value="1"/>
</dbReference>
<keyword evidence="7" id="KW-0238">DNA-binding</keyword>
<dbReference type="Gene3D" id="3.40.1440.60">
    <property type="entry name" value="PriA, 3(prime) DNA-binding domain"/>
    <property type="match status" value="1"/>
</dbReference>
<dbReference type="Gene3D" id="3.40.50.300">
    <property type="entry name" value="P-loop containing nucleotide triphosphate hydrolases"/>
    <property type="match status" value="2"/>
</dbReference>
<evidence type="ECO:0000259" key="10">
    <source>
        <dbReference type="PROSITE" id="PS51194"/>
    </source>
</evidence>